<proteinExistence type="predicted"/>
<gene>
    <name evidence="5" type="ORF">AELLOGFF_02532</name>
</gene>
<dbReference type="EMBL" id="CACSIP010000002">
    <property type="protein sequence ID" value="CAA0089342.1"/>
    <property type="molecule type" value="Genomic_DNA"/>
</dbReference>
<dbReference type="Proteomes" id="UP000430146">
    <property type="component" value="Unassembled WGS sequence"/>
</dbReference>
<dbReference type="GO" id="GO:0033539">
    <property type="term" value="P:fatty acid beta-oxidation using acyl-CoA dehydrogenase"/>
    <property type="evidence" value="ECO:0007669"/>
    <property type="project" value="TreeGrafter"/>
</dbReference>
<dbReference type="InterPro" id="IPR050741">
    <property type="entry name" value="Acyl-CoA_dehydrogenase"/>
</dbReference>
<keyword evidence="2" id="KW-0274">FAD</keyword>
<keyword evidence="6" id="KW-1185">Reference proteome</keyword>
<keyword evidence="1" id="KW-0285">Flavoprotein</keyword>
<dbReference type="PANTHER" id="PTHR48083">
    <property type="entry name" value="MEDIUM-CHAIN SPECIFIC ACYL-COA DEHYDROGENASE, MITOCHONDRIAL-RELATED"/>
    <property type="match status" value="1"/>
</dbReference>
<evidence type="ECO:0000256" key="3">
    <source>
        <dbReference type="ARBA" id="ARBA00023002"/>
    </source>
</evidence>
<evidence type="ECO:0000259" key="4">
    <source>
        <dbReference type="Pfam" id="PF00441"/>
    </source>
</evidence>
<keyword evidence="3" id="KW-0560">Oxidoreductase</keyword>
<sequence length="332" mass="35043">MNPPDDSWSMIEEAVFRLFADATAENGSRHVRLGEHLAELGWSEIEAEYPTEAGQLLFRARARTLANTDCLDRVMLAELGAAVDGSATAVILPLISQKGRSDAAAPDCRDIPFSGVVVGNPHGRLAVAVAQPHGVVGVGTVSAQQLRYEPADTFDRASTWTRVSGVLNCAPPDASAQWTRALAAGRRALGTELAALSDAMLELAITHTSTRTQFGSPIGSFQAPRHALAGAYSELEGARALLAESWQCGGEFSALVAKAAAGRTHRVVADVAMQLCGAIGLTIEHDLHRYVARGVQIDALLGSHLQLEAEIAARLLDTDHPDSSLPDVVSCG</sequence>
<evidence type="ECO:0000256" key="1">
    <source>
        <dbReference type="ARBA" id="ARBA00022630"/>
    </source>
</evidence>
<evidence type="ECO:0000313" key="5">
    <source>
        <dbReference type="EMBL" id="CAA0089342.1"/>
    </source>
</evidence>
<dbReference type="Pfam" id="PF00441">
    <property type="entry name" value="Acyl-CoA_dh_1"/>
    <property type="match status" value="1"/>
</dbReference>
<protein>
    <recommendedName>
        <fullName evidence="4">Acyl-CoA dehydrogenase/oxidase C-terminal domain-containing protein</fullName>
    </recommendedName>
</protein>
<name>A0A5S9NFX6_MYCVN</name>
<evidence type="ECO:0000313" key="6">
    <source>
        <dbReference type="Proteomes" id="UP000430146"/>
    </source>
</evidence>
<organism evidence="5 6">
    <name type="scientific">Mycolicibacterium vanbaalenii</name>
    <name type="common">Mycobacterium vanbaalenii</name>
    <dbReference type="NCBI Taxonomy" id="110539"/>
    <lineage>
        <taxon>Bacteria</taxon>
        <taxon>Bacillati</taxon>
        <taxon>Actinomycetota</taxon>
        <taxon>Actinomycetes</taxon>
        <taxon>Mycobacteriales</taxon>
        <taxon>Mycobacteriaceae</taxon>
        <taxon>Mycolicibacterium</taxon>
    </lineage>
</organism>
<feature type="domain" description="Acyl-CoA dehydrogenase/oxidase C-terminal" evidence="4">
    <location>
        <begin position="179"/>
        <end position="292"/>
    </location>
</feature>
<dbReference type="InterPro" id="IPR009075">
    <property type="entry name" value="AcylCo_DH/oxidase_C"/>
</dbReference>
<dbReference type="SUPFAM" id="SSF47203">
    <property type="entry name" value="Acyl-CoA dehydrogenase C-terminal domain-like"/>
    <property type="match status" value="1"/>
</dbReference>
<dbReference type="AlphaFoldDB" id="A0A5S9NFX6"/>
<dbReference type="GO" id="GO:0005737">
    <property type="term" value="C:cytoplasm"/>
    <property type="evidence" value="ECO:0007669"/>
    <property type="project" value="TreeGrafter"/>
</dbReference>
<dbReference type="InterPro" id="IPR036250">
    <property type="entry name" value="AcylCo_DH-like_C"/>
</dbReference>
<reference evidence="5 6" key="1">
    <citation type="submission" date="2019-11" db="EMBL/GenBank/DDBJ databases">
        <authorList>
            <person name="Holert J."/>
        </authorList>
    </citation>
    <scope>NUCLEOTIDE SEQUENCE [LARGE SCALE GENOMIC DNA]</scope>
    <source>
        <strain evidence="5">BC8_1</strain>
    </source>
</reference>
<accession>A0A5S9NFX6</accession>
<evidence type="ECO:0000256" key="2">
    <source>
        <dbReference type="ARBA" id="ARBA00022827"/>
    </source>
</evidence>
<dbReference type="PANTHER" id="PTHR48083:SF2">
    <property type="entry name" value="MEDIUM-CHAIN SPECIFIC ACYL-COA DEHYDROGENASE, MITOCHONDRIAL"/>
    <property type="match status" value="1"/>
</dbReference>
<dbReference type="GO" id="GO:0003995">
    <property type="term" value="F:acyl-CoA dehydrogenase activity"/>
    <property type="evidence" value="ECO:0007669"/>
    <property type="project" value="TreeGrafter"/>
</dbReference>
<dbReference type="Gene3D" id="1.20.140.10">
    <property type="entry name" value="Butyryl-CoA Dehydrogenase, subunit A, domain 3"/>
    <property type="match status" value="1"/>
</dbReference>
<dbReference type="RefSeq" id="WP_234897266.1">
    <property type="nucleotide sequence ID" value="NZ_CACSIP010000002.1"/>
</dbReference>